<evidence type="ECO:0000313" key="2">
    <source>
        <dbReference type="Proteomes" id="UP000011885"/>
    </source>
</evidence>
<organism evidence="1 2">
    <name type="scientific">Rhodopirellula sallentina SM41</name>
    <dbReference type="NCBI Taxonomy" id="1263870"/>
    <lineage>
        <taxon>Bacteria</taxon>
        <taxon>Pseudomonadati</taxon>
        <taxon>Planctomycetota</taxon>
        <taxon>Planctomycetia</taxon>
        <taxon>Pirellulales</taxon>
        <taxon>Pirellulaceae</taxon>
        <taxon>Rhodopirellula</taxon>
    </lineage>
</organism>
<dbReference type="EMBL" id="ANOH01000112">
    <property type="protein sequence ID" value="EMI57102.1"/>
    <property type="molecule type" value="Genomic_DNA"/>
</dbReference>
<reference evidence="1 2" key="1">
    <citation type="journal article" date="2013" name="Mar. Genomics">
        <title>Expression of sulfatases in Rhodopirellula baltica and the diversity of sulfatases in the genus Rhodopirellula.</title>
        <authorList>
            <person name="Wegner C.E."/>
            <person name="Richter-Heitmann T."/>
            <person name="Klindworth A."/>
            <person name="Klockow C."/>
            <person name="Richter M."/>
            <person name="Achstetter T."/>
            <person name="Glockner F.O."/>
            <person name="Harder J."/>
        </authorList>
    </citation>
    <scope>NUCLEOTIDE SEQUENCE [LARGE SCALE GENOMIC DNA]</scope>
    <source>
        <strain evidence="1 2">SM41</strain>
    </source>
</reference>
<evidence type="ECO:0000313" key="1">
    <source>
        <dbReference type="EMBL" id="EMI57102.1"/>
    </source>
</evidence>
<accession>M5U6K4</accession>
<dbReference type="PATRIC" id="fig|1263870.3.peg.1563"/>
<comment type="caution">
    <text evidence="1">The sequence shown here is derived from an EMBL/GenBank/DDBJ whole genome shotgun (WGS) entry which is preliminary data.</text>
</comment>
<sequence>MPICRGHFMLPSQYFVKQYNLVRRPADDSLSNVAVVAEGGREIRFTVKGFRTSLLVGKAF</sequence>
<name>M5U6K4_9BACT</name>
<gene>
    <name evidence="1" type="ORF">RSSM_01459</name>
</gene>
<protein>
    <submittedName>
        <fullName evidence="1">Uncharacterized protein</fullName>
    </submittedName>
</protein>
<keyword evidence="2" id="KW-1185">Reference proteome</keyword>
<proteinExistence type="predicted"/>
<dbReference type="Proteomes" id="UP000011885">
    <property type="component" value="Unassembled WGS sequence"/>
</dbReference>
<dbReference type="AlphaFoldDB" id="M5U6K4"/>